<comment type="caution">
    <text evidence="1">The sequence shown here is derived from an EMBL/GenBank/DDBJ whole genome shotgun (WGS) entry which is preliminary data.</text>
</comment>
<evidence type="ECO:0000313" key="2">
    <source>
        <dbReference type="Proteomes" id="UP000324222"/>
    </source>
</evidence>
<evidence type="ECO:0000313" key="1">
    <source>
        <dbReference type="EMBL" id="MPC55977.1"/>
    </source>
</evidence>
<dbReference type="AlphaFoldDB" id="A0A5B7GF99"/>
<sequence>MVSVLGRRPRVGSNLTTYRFEGMPFVEWFKVTYMSPRMRLGGDIGPKMGTTMNKIPCATNGQKLNSASHIYLFFKYSYRRYRP</sequence>
<accession>A0A5B7GF99</accession>
<organism evidence="1 2">
    <name type="scientific">Portunus trituberculatus</name>
    <name type="common">Swimming crab</name>
    <name type="synonym">Neptunus trituberculatus</name>
    <dbReference type="NCBI Taxonomy" id="210409"/>
    <lineage>
        <taxon>Eukaryota</taxon>
        <taxon>Metazoa</taxon>
        <taxon>Ecdysozoa</taxon>
        <taxon>Arthropoda</taxon>
        <taxon>Crustacea</taxon>
        <taxon>Multicrustacea</taxon>
        <taxon>Malacostraca</taxon>
        <taxon>Eumalacostraca</taxon>
        <taxon>Eucarida</taxon>
        <taxon>Decapoda</taxon>
        <taxon>Pleocyemata</taxon>
        <taxon>Brachyura</taxon>
        <taxon>Eubrachyura</taxon>
        <taxon>Portunoidea</taxon>
        <taxon>Portunidae</taxon>
        <taxon>Portuninae</taxon>
        <taxon>Portunus</taxon>
    </lineage>
</organism>
<protein>
    <submittedName>
        <fullName evidence="1">Uncharacterized protein</fullName>
    </submittedName>
</protein>
<keyword evidence="2" id="KW-1185">Reference proteome</keyword>
<proteinExistence type="predicted"/>
<reference evidence="1 2" key="1">
    <citation type="submission" date="2019-05" db="EMBL/GenBank/DDBJ databases">
        <title>Another draft genome of Portunus trituberculatus and its Hox gene families provides insights of decapod evolution.</title>
        <authorList>
            <person name="Jeong J.-H."/>
            <person name="Song I."/>
            <person name="Kim S."/>
            <person name="Choi T."/>
            <person name="Kim D."/>
            <person name="Ryu S."/>
            <person name="Kim W."/>
        </authorList>
    </citation>
    <scope>NUCLEOTIDE SEQUENCE [LARGE SCALE GENOMIC DNA]</scope>
    <source>
        <tissue evidence="1">Muscle</tissue>
    </source>
</reference>
<gene>
    <name evidence="1" type="ORF">E2C01_049926</name>
</gene>
<dbReference type="EMBL" id="VSRR010013594">
    <property type="protein sequence ID" value="MPC55977.1"/>
    <property type="molecule type" value="Genomic_DNA"/>
</dbReference>
<dbReference type="Proteomes" id="UP000324222">
    <property type="component" value="Unassembled WGS sequence"/>
</dbReference>
<name>A0A5B7GF99_PORTR</name>